<dbReference type="Pfam" id="PF21516">
    <property type="entry name" value="YqeH-like_C"/>
    <property type="match status" value="1"/>
</dbReference>
<dbReference type="EMBL" id="LSSL01001215">
    <property type="protein sequence ID" value="OLY82847.1"/>
    <property type="molecule type" value="Genomic_DNA"/>
</dbReference>
<evidence type="ECO:0000259" key="2">
    <source>
        <dbReference type="Pfam" id="PF21516"/>
    </source>
</evidence>
<accession>A0A1R0H151</accession>
<feature type="domain" description="G" evidence="1">
    <location>
        <begin position="331"/>
        <end position="424"/>
    </location>
</feature>
<sequence length="610" mass="68852">MFSKKVSINLLFSFPRIPSLGPLIQQIHKKSCIRSFSAISLFDRSLFNCHRICTRIYKKPFIKPLILPFSSRWYSKNILKAKGPQCSGCGAEFQNADLNLPGYLPPQLWDKFNNLRTAADSLDSAVISHPTPTPKEECRTVSNIPVSKNSLSPEIADEIFKKVVEDEISSEFILSEPSLDEIKPAQTPKTGQEIVDRILCQRCFTIKNYNRVDSHWKKDIVSDPKALQFLKYNFQALVIVVVDLFDLPASFIPELSQFIGEQHRVILVANKSDLLPADANLQRLKLWLSKQAQVMNVPNIRNIHFVSAQKNLNIRELAKDIQINRKPHQDIFFVGRANVGKSELINSLLRISYKTYYKHKLVASQIPGTTIGVNGIPLVAFRKSLIPMSPINNPDADQTIVNNEPKLSPEYRNRFVYDTPGVFSSKNIVNYLKNNELDMVIPGKTKIKPLTFLLNPGQSIMFGGCGRLDYLGSSIVDSDEPSQLRITVFSKIPIHKSTIKKTNLLFEKLYNGQATVLVPPINSDPDRLAEFPKLKEALNIKVDGTHSSKAWLDVCFSGIGWFSLSGTGKDLHLVAYSPNGIGVNTRDPMLPFEYKHWIKKYTSNTRKTPN</sequence>
<dbReference type="STRING" id="133383.A0A1R0H151"/>
<dbReference type="GO" id="GO:0005525">
    <property type="term" value="F:GTP binding"/>
    <property type="evidence" value="ECO:0007669"/>
    <property type="project" value="InterPro"/>
</dbReference>
<dbReference type="SUPFAM" id="SSF52540">
    <property type="entry name" value="P-loop containing nucleoside triphosphate hydrolases"/>
    <property type="match status" value="1"/>
</dbReference>
<dbReference type="Gene3D" id="3.40.50.300">
    <property type="entry name" value="P-loop containing nucleotide triphosphate hydrolases"/>
    <property type="match status" value="1"/>
</dbReference>
<dbReference type="InterPro" id="IPR006073">
    <property type="entry name" value="GTP-bd"/>
</dbReference>
<comment type="caution">
    <text evidence="3">The sequence shown here is derived from an EMBL/GenBank/DDBJ whole genome shotgun (WGS) entry which is preliminary data.</text>
</comment>
<reference evidence="3 4" key="1">
    <citation type="journal article" date="2016" name="Mol. Biol. Evol.">
        <title>Genome-Wide Survey of Gut Fungi (Harpellales) Reveals the First Horizontally Transferred Ubiquitin Gene from a Mosquito Host.</title>
        <authorList>
            <person name="Wang Y."/>
            <person name="White M.M."/>
            <person name="Kvist S."/>
            <person name="Moncalvo J.M."/>
        </authorList>
    </citation>
    <scope>NUCLEOTIDE SEQUENCE [LARGE SCALE GENOMIC DNA]</scope>
    <source>
        <strain evidence="3 4">ALG-7-W6</strain>
    </source>
</reference>
<dbReference type="Pfam" id="PF01926">
    <property type="entry name" value="MMR_HSR1"/>
    <property type="match status" value="1"/>
</dbReference>
<keyword evidence="4" id="KW-1185">Reference proteome</keyword>
<organism evidence="3 4">
    <name type="scientific">Smittium mucronatum</name>
    <dbReference type="NCBI Taxonomy" id="133383"/>
    <lineage>
        <taxon>Eukaryota</taxon>
        <taxon>Fungi</taxon>
        <taxon>Fungi incertae sedis</taxon>
        <taxon>Zoopagomycota</taxon>
        <taxon>Kickxellomycotina</taxon>
        <taxon>Harpellomycetes</taxon>
        <taxon>Harpellales</taxon>
        <taxon>Legeriomycetaceae</taxon>
        <taxon>Smittium</taxon>
    </lineage>
</organism>
<evidence type="ECO:0000259" key="1">
    <source>
        <dbReference type="Pfam" id="PF01926"/>
    </source>
</evidence>
<dbReference type="InterPro" id="IPR052807">
    <property type="entry name" value="Mito_transl_resp_regulator"/>
</dbReference>
<gene>
    <name evidence="3" type="ORF">AYI68_g3025</name>
</gene>
<protein>
    <submittedName>
        <fullName evidence="3">Uncharacterized protein</fullName>
    </submittedName>
</protein>
<dbReference type="AlphaFoldDB" id="A0A1R0H151"/>
<proteinExistence type="predicted"/>
<dbReference type="InterPro" id="IPR027417">
    <property type="entry name" value="P-loop_NTPase"/>
</dbReference>
<dbReference type="InterPro" id="IPR048422">
    <property type="entry name" value="NOA1/YqeH-like_C"/>
</dbReference>
<evidence type="ECO:0000313" key="4">
    <source>
        <dbReference type="Proteomes" id="UP000187455"/>
    </source>
</evidence>
<feature type="domain" description="NOA1/YqeH-like C-terminal" evidence="2">
    <location>
        <begin position="488"/>
        <end position="587"/>
    </location>
</feature>
<name>A0A1R0H151_9FUNG</name>
<dbReference type="PANTHER" id="PTHR46406:SF1">
    <property type="entry name" value="NITRIC OXIDE-ASSOCIATED PROTEIN 1"/>
    <property type="match status" value="1"/>
</dbReference>
<dbReference type="PANTHER" id="PTHR46406">
    <property type="entry name" value="NITRIC OXIDE-ASSOCIATED PROTEIN 1"/>
    <property type="match status" value="1"/>
</dbReference>
<dbReference type="CDD" id="cd01855">
    <property type="entry name" value="YqeH"/>
    <property type="match status" value="1"/>
</dbReference>
<dbReference type="OrthoDB" id="1696305at2759"/>
<evidence type="ECO:0000313" key="3">
    <source>
        <dbReference type="EMBL" id="OLY82847.1"/>
    </source>
</evidence>
<dbReference type="Proteomes" id="UP000187455">
    <property type="component" value="Unassembled WGS sequence"/>
</dbReference>